<sequence length="135" mass="15596">MFVDPPFIKWNSLFNNTRVPERERERERSIWIGRDKYNNKLQSTLDDGEEEVKVGDVESEKVEEDEDFRYIFGFAVGFVHIDDNVRDSRKDRLFESGLIGSSAGLSIAMLMIAKSLVRILLDALQELELYNGASF</sequence>
<evidence type="ECO:0000313" key="1">
    <source>
        <dbReference type="EMBL" id="KAK3576631.1"/>
    </source>
</evidence>
<gene>
    <name evidence="1" type="ORF">CHS0354_023149</name>
</gene>
<proteinExistence type="predicted"/>
<keyword evidence="2" id="KW-1185">Reference proteome</keyword>
<dbReference type="AlphaFoldDB" id="A0AAE0VGD9"/>
<dbReference type="EMBL" id="JAEAOA010001402">
    <property type="protein sequence ID" value="KAK3576631.1"/>
    <property type="molecule type" value="Genomic_DNA"/>
</dbReference>
<reference evidence="1" key="1">
    <citation type="journal article" date="2021" name="Genome Biol. Evol.">
        <title>A High-Quality Reference Genome for a Parasitic Bivalve with Doubly Uniparental Inheritance (Bivalvia: Unionida).</title>
        <authorList>
            <person name="Smith C.H."/>
        </authorList>
    </citation>
    <scope>NUCLEOTIDE SEQUENCE</scope>
    <source>
        <strain evidence="1">CHS0354</strain>
    </source>
</reference>
<organism evidence="1 2">
    <name type="scientific">Potamilus streckersoni</name>
    <dbReference type="NCBI Taxonomy" id="2493646"/>
    <lineage>
        <taxon>Eukaryota</taxon>
        <taxon>Metazoa</taxon>
        <taxon>Spiralia</taxon>
        <taxon>Lophotrochozoa</taxon>
        <taxon>Mollusca</taxon>
        <taxon>Bivalvia</taxon>
        <taxon>Autobranchia</taxon>
        <taxon>Heteroconchia</taxon>
        <taxon>Palaeoheterodonta</taxon>
        <taxon>Unionida</taxon>
        <taxon>Unionoidea</taxon>
        <taxon>Unionidae</taxon>
        <taxon>Ambleminae</taxon>
        <taxon>Lampsilini</taxon>
        <taxon>Potamilus</taxon>
    </lineage>
</organism>
<name>A0AAE0VGD9_9BIVA</name>
<reference evidence="1" key="2">
    <citation type="journal article" date="2021" name="Genome Biol. Evol.">
        <title>Developing a high-quality reference genome for a parasitic bivalve with doubly uniparental inheritance (Bivalvia: Unionida).</title>
        <authorList>
            <person name="Smith C.H."/>
        </authorList>
    </citation>
    <scope>NUCLEOTIDE SEQUENCE</scope>
    <source>
        <strain evidence="1">CHS0354</strain>
        <tissue evidence="1">Mantle</tissue>
    </source>
</reference>
<evidence type="ECO:0000313" key="2">
    <source>
        <dbReference type="Proteomes" id="UP001195483"/>
    </source>
</evidence>
<protein>
    <submittedName>
        <fullName evidence="1">Uncharacterized protein</fullName>
    </submittedName>
</protein>
<comment type="caution">
    <text evidence="1">The sequence shown here is derived from an EMBL/GenBank/DDBJ whole genome shotgun (WGS) entry which is preliminary data.</text>
</comment>
<accession>A0AAE0VGD9</accession>
<reference evidence="1" key="3">
    <citation type="submission" date="2023-05" db="EMBL/GenBank/DDBJ databases">
        <authorList>
            <person name="Smith C.H."/>
        </authorList>
    </citation>
    <scope>NUCLEOTIDE SEQUENCE</scope>
    <source>
        <strain evidence="1">CHS0354</strain>
        <tissue evidence="1">Mantle</tissue>
    </source>
</reference>
<dbReference type="Proteomes" id="UP001195483">
    <property type="component" value="Unassembled WGS sequence"/>
</dbReference>